<dbReference type="InterPro" id="IPR051402">
    <property type="entry name" value="KPR-Related"/>
</dbReference>
<evidence type="ECO:0000256" key="2">
    <source>
        <dbReference type="ARBA" id="ARBA00022857"/>
    </source>
</evidence>
<dbReference type="EC" id="1.1.1.169" evidence="4"/>
<comment type="function">
    <text evidence="4">Catalyzes the NADPH-dependent reduction of ketopantoate into pantoic acid.</text>
</comment>
<dbReference type="Pfam" id="PF02558">
    <property type="entry name" value="ApbA"/>
    <property type="match status" value="1"/>
</dbReference>
<accession>A0ABR7GL74</accession>
<dbReference type="GO" id="GO:0008677">
    <property type="term" value="F:2-dehydropantoate 2-reductase activity"/>
    <property type="evidence" value="ECO:0007669"/>
    <property type="project" value="UniProtKB-EC"/>
</dbReference>
<evidence type="ECO:0000313" key="7">
    <source>
        <dbReference type="EMBL" id="MBC5695026.1"/>
    </source>
</evidence>
<comment type="caution">
    <text evidence="7">The sequence shown here is derived from an EMBL/GenBank/DDBJ whole genome shotgun (WGS) entry which is preliminary data.</text>
</comment>
<evidence type="ECO:0000256" key="3">
    <source>
        <dbReference type="ARBA" id="ARBA00023002"/>
    </source>
</evidence>
<dbReference type="PANTHER" id="PTHR21708:SF26">
    <property type="entry name" value="2-DEHYDROPANTOATE 2-REDUCTASE"/>
    <property type="match status" value="1"/>
</dbReference>
<dbReference type="InterPro" id="IPR013328">
    <property type="entry name" value="6PGD_dom2"/>
</dbReference>
<dbReference type="SUPFAM" id="SSF51735">
    <property type="entry name" value="NAD(P)-binding Rossmann-fold domains"/>
    <property type="match status" value="1"/>
</dbReference>
<evidence type="ECO:0000256" key="1">
    <source>
        <dbReference type="ARBA" id="ARBA00007870"/>
    </source>
</evidence>
<keyword evidence="3 4" id="KW-0560">Oxidoreductase</keyword>
<comment type="similarity">
    <text evidence="1 4">Belongs to the ketopantoate reductase family.</text>
</comment>
<proteinExistence type="inferred from homology"/>
<keyword evidence="8" id="KW-1185">Reference proteome</keyword>
<evidence type="ECO:0000313" key="8">
    <source>
        <dbReference type="Proteomes" id="UP000641741"/>
    </source>
</evidence>
<comment type="pathway">
    <text evidence="4">Cofactor biosynthesis; (R)-pantothenate biosynthesis; (R)-pantoate from 3-methyl-2-oxobutanoate: step 2/2.</text>
</comment>
<dbReference type="Gene3D" id="3.40.50.720">
    <property type="entry name" value="NAD(P)-binding Rossmann-like Domain"/>
    <property type="match status" value="1"/>
</dbReference>
<gene>
    <name evidence="7" type="ORF">H8S02_03580</name>
</gene>
<evidence type="ECO:0000256" key="4">
    <source>
        <dbReference type="RuleBase" id="RU362068"/>
    </source>
</evidence>
<evidence type="ECO:0000259" key="5">
    <source>
        <dbReference type="Pfam" id="PF02558"/>
    </source>
</evidence>
<dbReference type="InterPro" id="IPR003710">
    <property type="entry name" value="ApbA"/>
</dbReference>
<name>A0ABR7GL74_9FIRM</name>
<dbReference type="PANTHER" id="PTHR21708">
    <property type="entry name" value="PROBABLE 2-DEHYDROPANTOATE 2-REDUCTASE"/>
    <property type="match status" value="1"/>
</dbReference>
<keyword evidence="4" id="KW-0566">Pantothenate biosynthesis</keyword>
<dbReference type="SUPFAM" id="SSF48179">
    <property type="entry name" value="6-phosphogluconate dehydrogenase C-terminal domain-like"/>
    <property type="match status" value="1"/>
</dbReference>
<dbReference type="InterPro" id="IPR013752">
    <property type="entry name" value="KPA_reductase"/>
</dbReference>
<dbReference type="Gene3D" id="1.10.1040.10">
    <property type="entry name" value="N-(1-d-carboxylethyl)-l-norvaline Dehydrogenase, domain 2"/>
    <property type="match status" value="1"/>
</dbReference>
<dbReference type="Pfam" id="PF08546">
    <property type="entry name" value="ApbA_C"/>
    <property type="match status" value="1"/>
</dbReference>
<dbReference type="InterPro" id="IPR013332">
    <property type="entry name" value="KPR_N"/>
</dbReference>
<dbReference type="NCBIfam" id="TIGR00745">
    <property type="entry name" value="apbA_panE"/>
    <property type="match status" value="1"/>
</dbReference>
<protein>
    <recommendedName>
        <fullName evidence="4">2-dehydropantoate 2-reductase</fullName>
        <ecNumber evidence="4">1.1.1.169</ecNumber>
    </recommendedName>
    <alternativeName>
        <fullName evidence="4">Ketopantoate reductase</fullName>
    </alternativeName>
</protein>
<feature type="domain" description="Ketopantoate reductase N-terminal" evidence="5">
    <location>
        <begin position="6"/>
        <end position="159"/>
    </location>
</feature>
<sequence length="319" mass="34426">MTLRYMVIGADGTGAPLGAFLAKNSADVTLIARGAHLAAMQEKGLRFEQSDGETWTVPVKAFDMDGFLAAKAQGAPSPDVIFVCVKGYSLDDTIPFIRSAAGEKTVVIPILNIYGTGRTMQAQLPGLLVTDGCIYISSNLAAPGVIQRHGSIFRMIFGTPDHRTDNPVLCQVAADLTAAGIDTLYSPFVEKDTLLKFSHVSPMAACGQYYHVKAGAMQKPGEIRECFIRLVGEILELARAMGIELDDKPDAPLMQSHLKILDDLAESASTSMQRDIEAGKNSEVDGLIYQVVRLADKYGLACPEYRKVAQKVKAELAEK</sequence>
<dbReference type="InterPro" id="IPR008927">
    <property type="entry name" value="6-PGluconate_DH-like_C_sf"/>
</dbReference>
<dbReference type="InterPro" id="IPR036291">
    <property type="entry name" value="NAD(P)-bd_dom_sf"/>
</dbReference>
<evidence type="ECO:0000259" key="6">
    <source>
        <dbReference type="Pfam" id="PF08546"/>
    </source>
</evidence>
<reference evidence="7 8" key="1">
    <citation type="submission" date="2020-08" db="EMBL/GenBank/DDBJ databases">
        <title>Genome public.</title>
        <authorList>
            <person name="Liu C."/>
            <person name="Sun Q."/>
        </authorList>
    </citation>
    <scope>NUCLEOTIDE SEQUENCE [LARGE SCALE GENOMIC DNA]</scope>
    <source>
        <strain evidence="7 8">M2</strain>
    </source>
</reference>
<keyword evidence="2 4" id="KW-0521">NADP</keyword>
<feature type="domain" description="Ketopantoate reductase C-terminal" evidence="6">
    <location>
        <begin position="191"/>
        <end position="314"/>
    </location>
</feature>
<dbReference type="RefSeq" id="WP_186969337.1">
    <property type="nucleotide sequence ID" value="NZ_JACOPK010000003.1"/>
</dbReference>
<comment type="catalytic activity">
    <reaction evidence="4">
        <text>(R)-pantoate + NADP(+) = 2-dehydropantoate + NADPH + H(+)</text>
        <dbReference type="Rhea" id="RHEA:16233"/>
        <dbReference type="ChEBI" id="CHEBI:11561"/>
        <dbReference type="ChEBI" id="CHEBI:15378"/>
        <dbReference type="ChEBI" id="CHEBI:15980"/>
        <dbReference type="ChEBI" id="CHEBI:57783"/>
        <dbReference type="ChEBI" id="CHEBI:58349"/>
        <dbReference type="EC" id="1.1.1.169"/>
    </reaction>
</comment>
<dbReference type="Proteomes" id="UP000641741">
    <property type="component" value="Unassembled WGS sequence"/>
</dbReference>
<dbReference type="EMBL" id="JACOPK010000003">
    <property type="protein sequence ID" value="MBC5695026.1"/>
    <property type="molecule type" value="Genomic_DNA"/>
</dbReference>
<organism evidence="7 8">
    <name type="scientific">Agathobaculum hominis</name>
    <dbReference type="NCBI Taxonomy" id="2763014"/>
    <lineage>
        <taxon>Bacteria</taxon>
        <taxon>Bacillati</taxon>
        <taxon>Bacillota</taxon>
        <taxon>Clostridia</taxon>
        <taxon>Eubacteriales</taxon>
        <taxon>Butyricicoccaceae</taxon>
        <taxon>Agathobaculum</taxon>
    </lineage>
</organism>